<dbReference type="CDD" id="cd06261">
    <property type="entry name" value="TM_PBP2"/>
    <property type="match status" value="1"/>
</dbReference>
<dbReference type="SUPFAM" id="SSF161098">
    <property type="entry name" value="MetI-like"/>
    <property type="match status" value="1"/>
</dbReference>
<dbReference type="RefSeq" id="WP_318750483.1">
    <property type="nucleotide sequence ID" value="NZ_CP132508.1"/>
</dbReference>
<keyword evidence="10" id="KW-1185">Reference proteome</keyword>
<evidence type="ECO:0000256" key="4">
    <source>
        <dbReference type="ARBA" id="ARBA00022692"/>
    </source>
</evidence>
<dbReference type="PANTHER" id="PTHR30193:SF37">
    <property type="entry name" value="INNER MEMBRANE ABC TRANSPORTER PERMEASE PROTEIN YCJO"/>
    <property type="match status" value="1"/>
</dbReference>
<keyword evidence="3" id="KW-1003">Cell membrane</keyword>
<sequence length="306" mass="34255">MRPRVGVTIKRETLYVGLLFALPAVLLYTVFVVVPIGQAFYYAFFNWNGLNRPTDFVCLGNFIDIVRDPVFRRAVGNNFLIAALSLVIQLPLALLLALLVGRSIPGRAFYRTALFLPYVLSDVATAVMWRQIYNPQFGLVNALANRLGWQPQQWLSEPDKVMYALFAVITWKYVGLYLVLFLSALQRIPRELEEAASLDGCSGWQTVRHITLPLLGSTFRLCAYLSVVGSLQYFDLVWIMTNGGPANASETMATYLVKFGFQRYAMGYGSAVGAVLFLICVVFALLYQRYVMGRDLEPAVGTAANR</sequence>
<evidence type="ECO:0000256" key="3">
    <source>
        <dbReference type="ARBA" id="ARBA00022475"/>
    </source>
</evidence>
<comment type="subcellular location">
    <subcellularLocation>
        <location evidence="1 7">Cell membrane</location>
        <topology evidence="1 7">Multi-pass membrane protein</topology>
    </subcellularLocation>
</comment>
<name>A0ABZ0QQM3_9FIRM</name>
<feature type="transmembrane region" description="Helical" evidence="7">
    <location>
        <begin position="108"/>
        <end position="129"/>
    </location>
</feature>
<evidence type="ECO:0000256" key="2">
    <source>
        <dbReference type="ARBA" id="ARBA00022448"/>
    </source>
</evidence>
<evidence type="ECO:0000256" key="5">
    <source>
        <dbReference type="ARBA" id="ARBA00022989"/>
    </source>
</evidence>
<dbReference type="Proteomes" id="UP001304683">
    <property type="component" value="Chromosome"/>
</dbReference>
<dbReference type="EMBL" id="CP132508">
    <property type="protein sequence ID" value="WPD18680.1"/>
    <property type="molecule type" value="Genomic_DNA"/>
</dbReference>
<feature type="transmembrane region" description="Helical" evidence="7">
    <location>
        <begin position="79"/>
        <end position="101"/>
    </location>
</feature>
<evidence type="ECO:0000256" key="1">
    <source>
        <dbReference type="ARBA" id="ARBA00004651"/>
    </source>
</evidence>
<dbReference type="PROSITE" id="PS50928">
    <property type="entry name" value="ABC_TM1"/>
    <property type="match status" value="1"/>
</dbReference>
<evidence type="ECO:0000256" key="7">
    <source>
        <dbReference type="RuleBase" id="RU363032"/>
    </source>
</evidence>
<dbReference type="InterPro" id="IPR035906">
    <property type="entry name" value="MetI-like_sf"/>
</dbReference>
<protein>
    <submittedName>
        <fullName evidence="9">Sugar ABC transporter permease</fullName>
    </submittedName>
</protein>
<accession>A0ABZ0QQM3</accession>
<keyword evidence="2 7" id="KW-0813">Transport</keyword>
<keyword evidence="6 7" id="KW-0472">Membrane</keyword>
<dbReference type="InterPro" id="IPR051393">
    <property type="entry name" value="ABC_transporter_permease"/>
</dbReference>
<gene>
    <name evidence="9" type="ORF">Q5761_09985</name>
</gene>
<evidence type="ECO:0000313" key="9">
    <source>
        <dbReference type="EMBL" id="WPD18680.1"/>
    </source>
</evidence>
<keyword evidence="5 7" id="KW-1133">Transmembrane helix</keyword>
<evidence type="ECO:0000313" key="10">
    <source>
        <dbReference type="Proteomes" id="UP001304683"/>
    </source>
</evidence>
<organism evidence="9 10">
    <name type="scientific">Thermaerobacter composti</name>
    <dbReference type="NCBI Taxonomy" id="554949"/>
    <lineage>
        <taxon>Bacteria</taxon>
        <taxon>Bacillati</taxon>
        <taxon>Bacillota</taxon>
        <taxon>Clostridia</taxon>
        <taxon>Eubacteriales</taxon>
        <taxon>Clostridiales Family XVII. Incertae Sedis</taxon>
        <taxon>Thermaerobacter</taxon>
    </lineage>
</organism>
<evidence type="ECO:0000256" key="6">
    <source>
        <dbReference type="ARBA" id="ARBA00023136"/>
    </source>
</evidence>
<dbReference type="InterPro" id="IPR000515">
    <property type="entry name" value="MetI-like"/>
</dbReference>
<comment type="similarity">
    <text evidence="7">Belongs to the binding-protein-dependent transport system permease family.</text>
</comment>
<feature type="transmembrane region" description="Helical" evidence="7">
    <location>
        <begin position="261"/>
        <end position="287"/>
    </location>
</feature>
<dbReference type="Pfam" id="PF00528">
    <property type="entry name" value="BPD_transp_1"/>
    <property type="match status" value="1"/>
</dbReference>
<reference evidence="9 10" key="1">
    <citation type="submission" date="2023-08" db="EMBL/GenBank/DDBJ databases">
        <title>Genome sequence of Thermaerobacter compostii strain Ins1, a spore-forming filamentous bacterium isolated from a deep geothermal reservoir.</title>
        <authorList>
            <person name="Bregnard D."/>
            <person name="Gonzalez D."/>
            <person name="Junier P."/>
        </authorList>
    </citation>
    <scope>NUCLEOTIDE SEQUENCE [LARGE SCALE GENOMIC DNA]</scope>
    <source>
        <strain evidence="9 10">Ins1</strain>
    </source>
</reference>
<feature type="transmembrane region" description="Helical" evidence="7">
    <location>
        <begin position="221"/>
        <end position="241"/>
    </location>
</feature>
<feature type="domain" description="ABC transmembrane type-1" evidence="8">
    <location>
        <begin position="75"/>
        <end position="287"/>
    </location>
</feature>
<dbReference type="Gene3D" id="1.10.3720.10">
    <property type="entry name" value="MetI-like"/>
    <property type="match status" value="1"/>
</dbReference>
<dbReference type="PANTHER" id="PTHR30193">
    <property type="entry name" value="ABC TRANSPORTER PERMEASE PROTEIN"/>
    <property type="match status" value="1"/>
</dbReference>
<keyword evidence="4 7" id="KW-0812">Transmembrane</keyword>
<evidence type="ECO:0000259" key="8">
    <source>
        <dbReference type="PROSITE" id="PS50928"/>
    </source>
</evidence>
<feature type="transmembrane region" description="Helical" evidence="7">
    <location>
        <begin position="161"/>
        <end position="182"/>
    </location>
</feature>
<proteinExistence type="inferred from homology"/>
<feature type="transmembrane region" description="Helical" evidence="7">
    <location>
        <begin position="12"/>
        <end position="44"/>
    </location>
</feature>